<evidence type="ECO:0000256" key="8">
    <source>
        <dbReference type="ARBA" id="ARBA00022692"/>
    </source>
</evidence>
<evidence type="ECO:0000256" key="7">
    <source>
        <dbReference type="ARBA" id="ARBA00022475"/>
    </source>
</evidence>
<evidence type="ECO:0000256" key="2">
    <source>
        <dbReference type="ARBA" id="ARBA00003002"/>
    </source>
</evidence>
<reference evidence="18 20" key="1">
    <citation type="submission" date="2017-02" db="EMBL/GenBank/DDBJ databases">
        <title>Novel co-symbiosis in the unique lucinid bivalve Phacoides pectinatus.</title>
        <authorList>
            <person name="Lim S.J."/>
            <person name="Davis B.G."/>
            <person name="Gill D.E."/>
            <person name="Engel A.S."/>
            <person name="Anderson L.C."/>
            <person name="Campbell B.J."/>
        </authorList>
    </citation>
    <scope>NUCLEOTIDE SEQUENCE [LARGE SCALE GENOMIC DNA]</scope>
    <source>
        <strain evidence="18">LUC13016_P6</strain>
    </source>
</reference>
<evidence type="ECO:0000256" key="16">
    <source>
        <dbReference type="HAMAP-Rule" id="MF_00404"/>
    </source>
</evidence>
<comment type="function">
    <text evidence="2 16 17">Catalyzes the decarboxylation of oxaloacetate coupled to Na(+) translocation.</text>
</comment>
<dbReference type="GO" id="GO:0015081">
    <property type="term" value="F:sodium ion transmembrane transporter activity"/>
    <property type="evidence" value="ECO:0007669"/>
    <property type="project" value="UniProtKB-UniRule"/>
</dbReference>
<keyword evidence="6 16" id="KW-0813">Transport</keyword>
<evidence type="ECO:0000256" key="4">
    <source>
        <dbReference type="ARBA" id="ARBA00005844"/>
    </source>
</evidence>
<dbReference type="GO" id="GO:0005886">
    <property type="term" value="C:plasma membrane"/>
    <property type="evidence" value="ECO:0007669"/>
    <property type="project" value="UniProtKB-SubCell"/>
</dbReference>
<dbReference type="GO" id="GO:0008948">
    <property type="term" value="F:oxaloacetate decarboxylase activity"/>
    <property type="evidence" value="ECO:0007669"/>
    <property type="project" value="UniProtKB-UniRule"/>
</dbReference>
<evidence type="ECO:0000256" key="12">
    <source>
        <dbReference type="ARBA" id="ARBA00023065"/>
    </source>
</evidence>
<dbReference type="Proteomes" id="UP000243361">
    <property type="component" value="Unassembled WGS sequence"/>
</dbReference>
<keyword evidence="11 16" id="KW-0915">Sodium</keyword>
<dbReference type="HAMAP" id="MF_00404">
    <property type="entry name" value="OadG"/>
    <property type="match status" value="1"/>
</dbReference>
<keyword evidence="8 16" id="KW-0812">Transmembrane</keyword>
<feature type="transmembrane region" description="Helical" evidence="16 17">
    <location>
        <begin position="12"/>
        <end position="35"/>
    </location>
</feature>
<name>A0A657PLY9_9GAMM</name>
<dbReference type="NCBIfam" id="TIGR01195">
    <property type="entry name" value="oadG_fam"/>
    <property type="match status" value="1"/>
</dbReference>
<protein>
    <recommendedName>
        <fullName evidence="16">Probable oxaloacetate decarboxylase gamma chain</fullName>
        <ecNumber evidence="16">7.2.4.2</ecNumber>
    </recommendedName>
</protein>
<evidence type="ECO:0000256" key="3">
    <source>
        <dbReference type="ARBA" id="ARBA00004162"/>
    </source>
</evidence>
<evidence type="ECO:0000256" key="15">
    <source>
        <dbReference type="ARBA" id="ARBA00048176"/>
    </source>
</evidence>
<keyword evidence="12 16" id="KW-0406">Ion transport</keyword>
<keyword evidence="7 16" id="KW-1003">Cell membrane</keyword>
<dbReference type="Proteomes" id="UP000250928">
    <property type="component" value="Unassembled WGS sequence"/>
</dbReference>
<evidence type="ECO:0000256" key="5">
    <source>
        <dbReference type="ARBA" id="ARBA00011869"/>
    </source>
</evidence>
<dbReference type="GO" id="GO:0036376">
    <property type="term" value="P:sodium ion export across plasma membrane"/>
    <property type="evidence" value="ECO:0007669"/>
    <property type="project" value="InterPro"/>
</dbReference>
<evidence type="ECO:0000313" key="20">
    <source>
        <dbReference type="Proteomes" id="UP000243361"/>
    </source>
</evidence>
<dbReference type="AlphaFoldDB" id="A0A657PLY9"/>
<comment type="catalytic activity">
    <reaction evidence="15 16 17">
        <text>oxaloacetate + 2 Na(+)(in) + H(+) = pyruvate + 2 Na(+)(out) + CO2</text>
        <dbReference type="Rhea" id="RHEA:57724"/>
        <dbReference type="ChEBI" id="CHEBI:15361"/>
        <dbReference type="ChEBI" id="CHEBI:15378"/>
        <dbReference type="ChEBI" id="CHEBI:16452"/>
        <dbReference type="ChEBI" id="CHEBI:16526"/>
        <dbReference type="ChEBI" id="CHEBI:29101"/>
        <dbReference type="EC" id="7.2.4.2"/>
    </reaction>
</comment>
<keyword evidence="9 16" id="KW-1278">Translocase</keyword>
<evidence type="ECO:0000256" key="10">
    <source>
        <dbReference type="ARBA" id="ARBA00022989"/>
    </source>
</evidence>
<evidence type="ECO:0000256" key="13">
    <source>
        <dbReference type="ARBA" id="ARBA00023136"/>
    </source>
</evidence>
<evidence type="ECO:0000256" key="1">
    <source>
        <dbReference type="ARBA" id="ARBA00001959"/>
    </source>
</evidence>
<keyword evidence="13 16" id="KW-0472">Membrane</keyword>
<dbReference type="EC" id="7.2.4.2" evidence="16"/>
<dbReference type="Pfam" id="PF04277">
    <property type="entry name" value="OAD_gamma"/>
    <property type="match status" value="1"/>
</dbReference>
<organism evidence="18 20">
    <name type="scientific">Candidatus Sedimenticola endophacoides</name>
    <dbReference type="NCBI Taxonomy" id="2548426"/>
    <lineage>
        <taxon>Bacteria</taxon>
        <taxon>Pseudomonadati</taxon>
        <taxon>Pseudomonadota</taxon>
        <taxon>Gammaproteobacteria</taxon>
        <taxon>Chromatiales</taxon>
        <taxon>Sedimenticolaceae</taxon>
        <taxon>Sedimenticola</taxon>
    </lineage>
</organism>
<proteinExistence type="inferred from homology"/>
<evidence type="ECO:0000256" key="6">
    <source>
        <dbReference type="ARBA" id="ARBA00022448"/>
    </source>
</evidence>
<evidence type="ECO:0000256" key="11">
    <source>
        <dbReference type="ARBA" id="ARBA00023053"/>
    </source>
</evidence>
<accession>A0A657PLY9</accession>
<evidence type="ECO:0000313" key="18">
    <source>
        <dbReference type="EMBL" id="OQX32883.1"/>
    </source>
</evidence>
<evidence type="ECO:0000313" key="19">
    <source>
        <dbReference type="EMBL" id="PUE05610.1"/>
    </source>
</evidence>
<comment type="caution">
    <text evidence="18">The sequence shown here is derived from an EMBL/GenBank/DDBJ whole genome shotgun (WGS) entry which is preliminary data.</text>
</comment>
<gene>
    <name evidence="16" type="primary">oadG</name>
    <name evidence="18" type="ORF">B0D84_05470</name>
    <name evidence="19" type="ORF">C3L24_00825</name>
</gene>
<comment type="subcellular location">
    <subcellularLocation>
        <location evidence="3 16 17">Cell membrane</location>
        <topology evidence="3 16 17">Single-pass membrane protein</topology>
    </subcellularLocation>
</comment>
<dbReference type="EMBL" id="PQCO01000059">
    <property type="protein sequence ID" value="PUE05610.1"/>
    <property type="molecule type" value="Genomic_DNA"/>
</dbReference>
<dbReference type="GO" id="GO:0015451">
    <property type="term" value="F:decarboxylation-driven active transmembrane transporter activity"/>
    <property type="evidence" value="ECO:0007669"/>
    <property type="project" value="UniProtKB-EC"/>
</dbReference>
<sequence>MPVSDLLMEGVNLMLLGMGIVFIFLTILVVTMSGMSRLAAAIDKKQPQAVPAPQPAVPKAGEDEELVAVISAAISRFRSR</sequence>
<keyword evidence="20" id="KW-1185">Reference proteome</keyword>
<keyword evidence="14 16" id="KW-0739">Sodium transport</keyword>
<evidence type="ECO:0000256" key="17">
    <source>
        <dbReference type="RuleBase" id="RU004278"/>
    </source>
</evidence>
<dbReference type="InterPro" id="IPR023424">
    <property type="entry name" value="OadG"/>
</dbReference>
<dbReference type="InterPro" id="IPR005899">
    <property type="entry name" value="Na_pump_deCOase"/>
</dbReference>
<dbReference type="EMBL" id="MUIE01000358">
    <property type="protein sequence ID" value="OQX32883.1"/>
    <property type="molecule type" value="Genomic_DNA"/>
</dbReference>
<comment type="cofactor">
    <cofactor evidence="1 16 17">
        <name>Na(+)</name>
        <dbReference type="ChEBI" id="CHEBI:29101"/>
    </cofactor>
</comment>
<keyword evidence="10 16" id="KW-1133">Transmembrane helix</keyword>
<evidence type="ECO:0000256" key="9">
    <source>
        <dbReference type="ARBA" id="ARBA00022967"/>
    </source>
</evidence>
<comment type="similarity">
    <text evidence="4 16 17">Belongs to the OadG family.</text>
</comment>
<evidence type="ECO:0000313" key="21">
    <source>
        <dbReference type="Proteomes" id="UP000250928"/>
    </source>
</evidence>
<comment type="subunit">
    <text evidence="5 16">Heterotrimer of an alpha, a beta and a gamma subunit.</text>
</comment>
<reference evidence="19 21" key="2">
    <citation type="submission" date="2018-01" db="EMBL/GenBank/DDBJ databases">
        <title>Novel co-symbiosis in the lucinid bivalve Phacoides pectinatus.</title>
        <authorList>
            <person name="Lim S.J."/>
            <person name="Davis B.G."/>
            <person name="Gill D.E."/>
            <person name="Engel A.S."/>
            <person name="Anderson L.C."/>
            <person name="Campbell B.J."/>
        </authorList>
    </citation>
    <scope>NUCLEOTIDE SEQUENCE [LARGE SCALE GENOMIC DNA]</scope>
    <source>
        <strain evidence="19">N3_P5</strain>
    </source>
</reference>
<evidence type="ECO:0000256" key="14">
    <source>
        <dbReference type="ARBA" id="ARBA00023201"/>
    </source>
</evidence>